<dbReference type="InterPro" id="IPR004629">
    <property type="entry name" value="WecG_TagA_CpsF"/>
</dbReference>
<name>A0ABW3ZB83_9HYPH</name>
<reference evidence="4" key="1">
    <citation type="journal article" date="2019" name="Int. J. Syst. Evol. Microbiol.">
        <title>The Global Catalogue of Microorganisms (GCM) 10K type strain sequencing project: providing services to taxonomists for standard genome sequencing and annotation.</title>
        <authorList>
            <consortium name="The Broad Institute Genomics Platform"/>
            <consortium name="The Broad Institute Genome Sequencing Center for Infectious Disease"/>
            <person name="Wu L."/>
            <person name="Ma J."/>
        </authorList>
    </citation>
    <scope>NUCLEOTIDE SEQUENCE [LARGE SCALE GENOMIC DNA]</scope>
    <source>
        <strain evidence="4">CCUG 61696</strain>
    </source>
</reference>
<sequence length="258" mass="28471">MDERRLPDTPAPRLRFLGVTYHRLTPREALDALLARPADAPFATLVTPNAAHVARIAEGGAQAEPYVNAWLCLNDSRVVELLAKTRGLDLPSVPGSDLVANLLSDPRFDRAAPLLLVGGDAELFRALVAKVGLTAADHYEAPMGLLTNRDAFEATISAVETHPARFTLLAVGSPQQEKLAEELRRRGVARGVGLCIGASVEFLVGRRPRAPRWMSRAGLEWLFRLSTEPRRMWRRYVIESPRILLLYVRDLGRRGDAA</sequence>
<dbReference type="PANTHER" id="PTHR34136">
    <property type="match status" value="1"/>
</dbReference>
<comment type="caution">
    <text evidence="3">The sequence shown here is derived from an EMBL/GenBank/DDBJ whole genome shotgun (WGS) entry which is preliminary data.</text>
</comment>
<dbReference type="CDD" id="cd06533">
    <property type="entry name" value="Glyco_transf_WecG_TagA"/>
    <property type="match status" value="1"/>
</dbReference>
<evidence type="ECO:0000313" key="3">
    <source>
        <dbReference type="EMBL" id="MFD1333481.1"/>
    </source>
</evidence>
<proteinExistence type="predicted"/>
<keyword evidence="2" id="KW-0808">Transferase</keyword>
<accession>A0ABW3ZB83</accession>
<dbReference type="Proteomes" id="UP001597171">
    <property type="component" value="Unassembled WGS sequence"/>
</dbReference>
<dbReference type="Pfam" id="PF03808">
    <property type="entry name" value="Glyco_tran_WecG"/>
    <property type="match status" value="1"/>
</dbReference>
<dbReference type="EMBL" id="JBHTMX010000238">
    <property type="protein sequence ID" value="MFD1333481.1"/>
    <property type="molecule type" value="Genomic_DNA"/>
</dbReference>
<protein>
    <submittedName>
        <fullName evidence="3">WecB/TagA/CpsF family glycosyltransferase</fullName>
    </submittedName>
</protein>
<evidence type="ECO:0000256" key="2">
    <source>
        <dbReference type="ARBA" id="ARBA00022679"/>
    </source>
</evidence>
<keyword evidence="1" id="KW-0328">Glycosyltransferase</keyword>
<keyword evidence="4" id="KW-1185">Reference proteome</keyword>
<evidence type="ECO:0000256" key="1">
    <source>
        <dbReference type="ARBA" id="ARBA00022676"/>
    </source>
</evidence>
<dbReference type="PANTHER" id="PTHR34136:SF1">
    <property type="entry name" value="UDP-N-ACETYL-D-MANNOSAMINURONIC ACID TRANSFERASE"/>
    <property type="match status" value="1"/>
</dbReference>
<dbReference type="RefSeq" id="WP_378777074.1">
    <property type="nucleotide sequence ID" value="NZ_JBHTMX010000238.1"/>
</dbReference>
<evidence type="ECO:0000313" key="4">
    <source>
        <dbReference type="Proteomes" id="UP001597171"/>
    </source>
</evidence>
<organism evidence="3 4">
    <name type="scientific">Methylopila musalis</name>
    <dbReference type="NCBI Taxonomy" id="1134781"/>
    <lineage>
        <taxon>Bacteria</taxon>
        <taxon>Pseudomonadati</taxon>
        <taxon>Pseudomonadota</taxon>
        <taxon>Alphaproteobacteria</taxon>
        <taxon>Hyphomicrobiales</taxon>
        <taxon>Methylopilaceae</taxon>
        <taxon>Methylopila</taxon>
    </lineage>
</organism>
<gene>
    <name evidence="3" type="ORF">ACFQ4O_15885</name>
</gene>
<dbReference type="NCBIfam" id="TIGR00696">
    <property type="entry name" value="wecG_tagA_cpsF"/>
    <property type="match status" value="1"/>
</dbReference>